<proteinExistence type="inferred from homology"/>
<dbReference type="Pfam" id="PF23023">
    <property type="entry name" value="Anti-Pycsar_Apyc1"/>
    <property type="match status" value="1"/>
</dbReference>
<dbReference type="SUPFAM" id="SSF56281">
    <property type="entry name" value="Metallo-hydrolase/oxidoreductase"/>
    <property type="match status" value="1"/>
</dbReference>
<evidence type="ECO:0000256" key="8">
    <source>
        <dbReference type="HAMAP-Rule" id="MF_01818"/>
    </source>
</evidence>
<feature type="binding site" evidence="8">
    <location>
        <position position="62"/>
    </location>
    <ligand>
        <name>Zn(2+)</name>
        <dbReference type="ChEBI" id="CHEBI:29105"/>
        <label>1</label>
        <note>catalytic</note>
    </ligand>
</feature>
<comment type="similarity">
    <text evidence="8">Belongs to the RNase Z family.</text>
</comment>
<evidence type="ECO:0000256" key="4">
    <source>
        <dbReference type="ARBA" id="ARBA00022723"/>
    </source>
</evidence>
<feature type="active site" description="Proton acceptor" evidence="8">
    <location>
        <position position="66"/>
    </location>
</feature>
<evidence type="ECO:0000256" key="2">
    <source>
        <dbReference type="ARBA" id="ARBA00022694"/>
    </source>
</evidence>
<dbReference type="GO" id="GO:0042781">
    <property type="term" value="F:3'-tRNA processing endoribonuclease activity"/>
    <property type="evidence" value="ECO:0007669"/>
    <property type="project" value="UniProtKB-UniRule"/>
</dbReference>
<evidence type="ECO:0000313" key="10">
    <source>
        <dbReference type="Proteomes" id="UP000253517"/>
    </source>
</evidence>
<feature type="binding site" evidence="8">
    <location>
        <position position="213"/>
    </location>
    <ligand>
        <name>Zn(2+)</name>
        <dbReference type="ChEBI" id="CHEBI:29105"/>
        <label>2</label>
        <note>catalytic</note>
    </ligand>
</feature>
<feature type="binding site" evidence="8">
    <location>
        <position position="271"/>
    </location>
    <ligand>
        <name>Zn(2+)</name>
        <dbReference type="ChEBI" id="CHEBI:29105"/>
        <label>2</label>
        <note>catalytic</note>
    </ligand>
</feature>
<feature type="binding site" evidence="8">
    <location>
        <position position="64"/>
    </location>
    <ligand>
        <name>Zn(2+)</name>
        <dbReference type="ChEBI" id="CHEBI:29105"/>
        <label>1</label>
        <note>catalytic</note>
    </ligand>
</feature>
<dbReference type="Gene3D" id="3.60.15.10">
    <property type="entry name" value="Ribonuclease Z/Hydroxyacylglutathione hydrolase-like"/>
    <property type="match status" value="1"/>
</dbReference>
<comment type="caution">
    <text evidence="9">The sequence shown here is derived from an EMBL/GenBank/DDBJ whole genome shotgun (WGS) entry which is preliminary data.</text>
</comment>
<keyword evidence="4 8" id="KW-0479">Metal-binding</keyword>
<dbReference type="EMBL" id="QPJS01000005">
    <property type="protein sequence ID" value="RCX02152.1"/>
    <property type="molecule type" value="Genomic_DNA"/>
</dbReference>
<evidence type="ECO:0000256" key="3">
    <source>
        <dbReference type="ARBA" id="ARBA00022722"/>
    </source>
</evidence>
<dbReference type="CDD" id="cd07717">
    <property type="entry name" value="RNaseZ_ZiPD-like_MBL-fold"/>
    <property type="match status" value="1"/>
</dbReference>
<dbReference type="PANTHER" id="PTHR46018:SF2">
    <property type="entry name" value="ZINC PHOSPHODIESTERASE ELAC PROTEIN 1"/>
    <property type="match status" value="1"/>
</dbReference>
<comment type="cofactor">
    <cofactor evidence="8">
        <name>Zn(2+)</name>
        <dbReference type="ChEBI" id="CHEBI:29105"/>
    </cofactor>
    <text evidence="8">Binds 2 Zn(2+) ions.</text>
</comment>
<keyword evidence="3 8" id="KW-0540">Nuclease</keyword>
<organism evidence="9 10">
    <name type="scientific">Schleiferia thermophila</name>
    <dbReference type="NCBI Taxonomy" id="884107"/>
    <lineage>
        <taxon>Bacteria</taxon>
        <taxon>Pseudomonadati</taxon>
        <taxon>Bacteroidota</taxon>
        <taxon>Flavobacteriia</taxon>
        <taxon>Flavobacteriales</taxon>
        <taxon>Schleiferiaceae</taxon>
        <taxon>Schleiferia</taxon>
    </lineage>
</organism>
<comment type="subunit">
    <text evidence="1 8">Homodimer.</text>
</comment>
<dbReference type="PANTHER" id="PTHR46018">
    <property type="entry name" value="ZINC PHOSPHODIESTERASE ELAC PROTEIN 1"/>
    <property type="match status" value="1"/>
</dbReference>
<dbReference type="AlphaFoldDB" id="A0A368ZYQ2"/>
<keyword evidence="7 8" id="KW-0862">Zinc</keyword>
<reference evidence="9 10" key="1">
    <citation type="submission" date="2018-07" db="EMBL/GenBank/DDBJ databases">
        <title>Genomic Encyclopedia of Type Strains, Phase IV (KMG-IV): sequencing the most valuable type-strain genomes for metagenomic binning, comparative biology and taxonomic classification.</title>
        <authorList>
            <person name="Goeker M."/>
        </authorList>
    </citation>
    <scope>NUCLEOTIDE SEQUENCE [LARGE SCALE GENOMIC DNA]</scope>
    <source>
        <strain evidence="9 10">DSM 21410</strain>
    </source>
</reference>
<dbReference type="EC" id="3.1.26.11" evidence="8"/>
<gene>
    <name evidence="8" type="primary">rnz</name>
    <name evidence="9" type="ORF">DES35_105124</name>
</gene>
<dbReference type="RefSeq" id="WP_051889474.1">
    <property type="nucleotide sequence ID" value="NZ_BHZF01000004.1"/>
</dbReference>
<accession>A0A368ZYQ2</accession>
<comment type="catalytic activity">
    <reaction evidence="8">
        <text>Endonucleolytic cleavage of RNA, removing extra 3' nucleotides from tRNA precursor, generating 3' termini of tRNAs. A 3'-hydroxy group is left at the tRNA terminus and a 5'-phosphoryl group is left at the trailer molecule.</text>
        <dbReference type="EC" id="3.1.26.11"/>
    </reaction>
</comment>
<dbReference type="NCBIfam" id="NF000801">
    <property type="entry name" value="PRK00055.1-3"/>
    <property type="match status" value="1"/>
</dbReference>
<feature type="binding site" evidence="8">
    <location>
        <position position="67"/>
    </location>
    <ligand>
        <name>Zn(2+)</name>
        <dbReference type="ChEBI" id="CHEBI:29105"/>
        <label>2</label>
        <note>catalytic</note>
    </ligand>
</feature>
<feature type="binding site" evidence="8">
    <location>
        <position position="143"/>
    </location>
    <ligand>
        <name>Zn(2+)</name>
        <dbReference type="ChEBI" id="CHEBI:29105"/>
        <label>1</label>
        <note>catalytic</note>
    </ligand>
</feature>
<feature type="binding site" evidence="8">
    <location>
        <position position="66"/>
    </location>
    <ligand>
        <name>Zn(2+)</name>
        <dbReference type="ChEBI" id="CHEBI:29105"/>
        <label>2</label>
        <note>catalytic</note>
    </ligand>
</feature>
<feature type="binding site" evidence="8">
    <location>
        <position position="213"/>
    </location>
    <ligand>
        <name>Zn(2+)</name>
        <dbReference type="ChEBI" id="CHEBI:29105"/>
        <label>1</label>
        <note>catalytic</note>
    </ligand>
</feature>
<sequence length="316" mass="36105">MSLSLTILGSSSATPTAHLFPSSQWLEIQNQHFLIDCGEGAQMQIRKNKLSFARLNAIFISHAHGDHFFGLMGLLSSLDLMKRQKELLLFAPQQILDLITSYFYTHTPDPFSYPLTMTPIQPGATYVLYQTPYIRVITFPLSHTIPCQGFAFEELFPYRNIRPEKIKQYSIPVCDLMNIKKGSDWTDENGRIIPNHELTLPPPEGLKYVYCTDTAFVETLRELAGTCDLLYHEATYKSSERHMAPITGHSTTIEAARAAQMLQARYLLIGHFSTRYKNSQELVAEARSLFPNTFFARQNTRFALDRKTRQLTIDEL</sequence>
<name>A0A368ZYQ2_9FLAO</name>
<dbReference type="HAMAP" id="MF_01818">
    <property type="entry name" value="RNase_Z_BN"/>
    <property type="match status" value="1"/>
</dbReference>
<keyword evidence="5 8" id="KW-0255">Endonuclease</keyword>
<dbReference type="GO" id="GO:0008270">
    <property type="term" value="F:zinc ion binding"/>
    <property type="evidence" value="ECO:0007669"/>
    <property type="project" value="UniProtKB-UniRule"/>
</dbReference>
<evidence type="ECO:0000256" key="1">
    <source>
        <dbReference type="ARBA" id="ARBA00011738"/>
    </source>
</evidence>
<keyword evidence="10" id="KW-1185">Reference proteome</keyword>
<evidence type="ECO:0000313" key="9">
    <source>
        <dbReference type="EMBL" id="RCX02152.1"/>
    </source>
</evidence>
<keyword evidence="6 8" id="KW-0378">Hydrolase</keyword>
<keyword evidence="2 8" id="KW-0819">tRNA processing</keyword>
<dbReference type="InterPro" id="IPR036866">
    <property type="entry name" value="RibonucZ/Hydroxyglut_hydro"/>
</dbReference>
<evidence type="ECO:0000256" key="5">
    <source>
        <dbReference type="ARBA" id="ARBA00022759"/>
    </source>
</evidence>
<protein>
    <recommendedName>
        <fullName evidence="8">Ribonuclease Z</fullName>
        <shortName evidence="8">RNase Z</shortName>
        <ecNumber evidence="8">3.1.26.11</ecNumber>
    </recommendedName>
    <alternativeName>
        <fullName evidence="8">tRNA 3 endonuclease</fullName>
    </alternativeName>
    <alternativeName>
        <fullName evidence="8">tRNase Z</fullName>
    </alternativeName>
</protein>
<evidence type="ECO:0000256" key="6">
    <source>
        <dbReference type="ARBA" id="ARBA00022801"/>
    </source>
</evidence>
<dbReference type="InterPro" id="IPR013471">
    <property type="entry name" value="RNase_Z/BN"/>
</dbReference>
<evidence type="ECO:0000256" key="7">
    <source>
        <dbReference type="ARBA" id="ARBA00022833"/>
    </source>
</evidence>
<dbReference type="Proteomes" id="UP000253517">
    <property type="component" value="Unassembled WGS sequence"/>
</dbReference>
<comment type="function">
    <text evidence="8">Zinc phosphodiesterase, which displays some tRNA 3'-processing endonuclease activity. Probably involved in tRNA maturation, by removing a 3'-trailer from precursor tRNA.</text>
</comment>